<keyword evidence="2" id="KW-0067">ATP-binding</keyword>
<dbReference type="InterPro" id="IPR013641">
    <property type="entry name" value="KTI12/PSTK"/>
</dbReference>
<comment type="similarity">
    <text evidence="3">Belongs to the KTI12 family.</text>
</comment>
<dbReference type="InterPro" id="IPR027417">
    <property type="entry name" value="P-loop_NTPase"/>
</dbReference>
<dbReference type="Gene3D" id="3.40.50.300">
    <property type="entry name" value="P-loop containing nucleotide triphosphate hydrolases"/>
    <property type="match status" value="1"/>
</dbReference>
<dbReference type="Proteomes" id="UP001152888">
    <property type="component" value="Unassembled WGS sequence"/>
</dbReference>
<name>A0A9P0K7Z9_ACAOB</name>
<proteinExistence type="inferred from homology"/>
<dbReference type="OrthoDB" id="9972657at2759"/>
<accession>A0A9P0K7Z9</accession>
<reference evidence="5" key="1">
    <citation type="submission" date="2022-03" db="EMBL/GenBank/DDBJ databases">
        <authorList>
            <person name="Sayadi A."/>
        </authorList>
    </citation>
    <scope>NUCLEOTIDE SEQUENCE</scope>
</reference>
<evidence type="ECO:0000313" key="6">
    <source>
        <dbReference type="Proteomes" id="UP001152888"/>
    </source>
</evidence>
<dbReference type="GO" id="GO:0006400">
    <property type="term" value="P:tRNA modification"/>
    <property type="evidence" value="ECO:0007669"/>
    <property type="project" value="UniProtKB-ARBA"/>
</dbReference>
<comment type="caution">
    <text evidence="5">The sequence shown here is derived from an EMBL/GenBank/DDBJ whole genome shotgun (WGS) entry which is preliminary data.</text>
</comment>
<dbReference type="FunFam" id="3.40.50.300:FF:000827">
    <property type="entry name" value="KTI12 chromatin-associated homolog"/>
    <property type="match status" value="1"/>
</dbReference>
<dbReference type="Pfam" id="PF08433">
    <property type="entry name" value="KTI12"/>
    <property type="match status" value="1"/>
</dbReference>
<protein>
    <recommendedName>
        <fullName evidence="4">Protein KTI12 homolog</fullName>
    </recommendedName>
</protein>
<sequence>MPFILISGIPCSGKTTRAVELKQFFEEQGKEVHVVSEYEQIKKAGFEKNSFYADANKEKHIRGLLKSEVMKLISPNNVVILDGLNYIKGCRYELFCASKANKCNQCTVHAEINRDQAWAFNENRVNAEDKYNRETFDALLMRYEEPDGRNRWDAPLFMIFPDQTLSKDDIYAALFKKKLPKPNMATQNPPLSSTNFLYDLDQTTKTIVDSLIKVKNSGVTGEVAVPGYQDLEIDISKVDIQKLMILRRQYLIYSKMHTPDPKDVPKLFVHFLSTNLK</sequence>
<dbReference type="EMBL" id="CAKOFQ010006751">
    <property type="protein sequence ID" value="CAH1968214.1"/>
    <property type="molecule type" value="Genomic_DNA"/>
</dbReference>
<evidence type="ECO:0000256" key="3">
    <source>
        <dbReference type="ARBA" id="ARBA00025768"/>
    </source>
</evidence>
<organism evidence="5 6">
    <name type="scientific">Acanthoscelides obtectus</name>
    <name type="common">Bean weevil</name>
    <name type="synonym">Bruchus obtectus</name>
    <dbReference type="NCBI Taxonomy" id="200917"/>
    <lineage>
        <taxon>Eukaryota</taxon>
        <taxon>Metazoa</taxon>
        <taxon>Ecdysozoa</taxon>
        <taxon>Arthropoda</taxon>
        <taxon>Hexapoda</taxon>
        <taxon>Insecta</taxon>
        <taxon>Pterygota</taxon>
        <taxon>Neoptera</taxon>
        <taxon>Endopterygota</taxon>
        <taxon>Coleoptera</taxon>
        <taxon>Polyphaga</taxon>
        <taxon>Cucujiformia</taxon>
        <taxon>Chrysomeloidea</taxon>
        <taxon>Chrysomelidae</taxon>
        <taxon>Bruchinae</taxon>
        <taxon>Bruchini</taxon>
        <taxon>Acanthoscelides</taxon>
    </lineage>
</organism>
<evidence type="ECO:0000256" key="4">
    <source>
        <dbReference type="ARBA" id="ARBA00026170"/>
    </source>
</evidence>
<gene>
    <name evidence="5" type="ORF">ACAOBT_LOCUS7725</name>
</gene>
<dbReference type="GO" id="GO:0005524">
    <property type="term" value="F:ATP binding"/>
    <property type="evidence" value="ECO:0007669"/>
    <property type="project" value="UniProtKB-KW"/>
</dbReference>
<dbReference type="AlphaFoldDB" id="A0A9P0K7Z9"/>
<dbReference type="PANTHER" id="PTHR12435">
    <property type="match status" value="1"/>
</dbReference>
<dbReference type="SUPFAM" id="SSF52540">
    <property type="entry name" value="P-loop containing nucleoside triphosphate hydrolases"/>
    <property type="match status" value="1"/>
</dbReference>
<evidence type="ECO:0000256" key="1">
    <source>
        <dbReference type="ARBA" id="ARBA00022741"/>
    </source>
</evidence>
<keyword evidence="6" id="KW-1185">Reference proteome</keyword>
<dbReference type="GO" id="GO:0006357">
    <property type="term" value="P:regulation of transcription by RNA polymerase II"/>
    <property type="evidence" value="ECO:0007669"/>
    <property type="project" value="UniProtKB-ARBA"/>
</dbReference>
<keyword evidence="1" id="KW-0547">Nucleotide-binding</keyword>
<evidence type="ECO:0000313" key="5">
    <source>
        <dbReference type="EMBL" id="CAH1968214.1"/>
    </source>
</evidence>
<evidence type="ECO:0000256" key="2">
    <source>
        <dbReference type="ARBA" id="ARBA00022840"/>
    </source>
</evidence>